<dbReference type="HOGENOM" id="CLU_1238714_0_0_0"/>
<dbReference type="PANTHER" id="PTHR30580:SF0">
    <property type="entry name" value="PRIMOSOMAL PROTEIN N"/>
    <property type="match status" value="1"/>
</dbReference>
<protein>
    <recommendedName>
        <fullName evidence="4">Primosomal protein N' 3' DNA-binding domain-containing protein</fullName>
    </recommendedName>
</protein>
<dbReference type="PATRIC" id="fig|620833.3.peg.1191"/>
<evidence type="ECO:0000256" key="3">
    <source>
        <dbReference type="ARBA" id="ARBA00023125"/>
    </source>
</evidence>
<dbReference type="InterPro" id="IPR041222">
    <property type="entry name" value="PriA_3primeBD"/>
</dbReference>
<feature type="domain" description="Primosomal protein N' 3' DNA-binding" evidence="4">
    <location>
        <begin position="11"/>
        <end position="97"/>
    </location>
</feature>
<comment type="caution">
    <text evidence="5">The sequence shown here is derived from an EMBL/GenBank/DDBJ whole genome shotgun (WGS) entry which is preliminary data.</text>
</comment>
<gene>
    <name evidence="5" type="ORF">FPOG_01551</name>
</gene>
<keyword evidence="2" id="KW-0067">ATP-binding</keyword>
<organism evidence="5 6">
    <name type="scientific">Fusobacterium periodonticum D10</name>
    <dbReference type="NCBI Taxonomy" id="620833"/>
    <lineage>
        <taxon>Bacteria</taxon>
        <taxon>Fusobacteriati</taxon>
        <taxon>Fusobacteriota</taxon>
        <taxon>Fusobacteriia</taxon>
        <taxon>Fusobacteriales</taxon>
        <taxon>Fusobacteriaceae</taxon>
        <taxon>Fusobacterium</taxon>
    </lineage>
</organism>
<dbReference type="Pfam" id="PF17764">
    <property type="entry name" value="PriA_3primeBD"/>
    <property type="match status" value="1"/>
</dbReference>
<dbReference type="GO" id="GO:0043138">
    <property type="term" value="F:3'-5' DNA helicase activity"/>
    <property type="evidence" value="ECO:0007669"/>
    <property type="project" value="TreeGrafter"/>
</dbReference>
<dbReference type="GO" id="GO:0003677">
    <property type="term" value="F:DNA binding"/>
    <property type="evidence" value="ECO:0007669"/>
    <property type="project" value="UniProtKB-KW"/>
</dbReference>
<name>K1GHM9_9FUSO</name>
<dbReference type="Proteomes" id="UP000005809">
    <property type="component" value="Unassembled WGS sequence"/>
</dbReference>
<evidence type="ECO:0000313" key="6">
    <source>
        <dbReference type="Proteomes" id="UP000005809"/>
    </source>
</evidence>
<dbReference type="AlphaFoldDB" id="K1GHM9"/>
<keyword evidence="1" id="KW-0547">Nucleotide-binding</keyword>
<proteinExistence type="predicted"/>
<dbReference type="GO" id="GO:0005524">
    <property type="term" value="F:ATP binding"/>
    <property type="evidence" value="ECO:0007669"/>
    <property type="project" value="UniProtKB-KW"/>
</dbReference>
<dbReference type="GO" id="GO:0006270">
    <property type="term" value="P:DNA replication initiation"/>
    <property type="evidence" value="ECO:0007669"/>
    <property type="project" value="TreeGrafter"/>
</dbReference>
<accession>K1GHM9</accession>
<dbReference type="InterPro" id="IPR042115">
    <property type="entry name" value="PriA_3primeBD_sf"/>
</dbReference>
<dbReference type="Gene3D" id="3.40.1440.60">
    <property type="entry name" value="PriA, 3(prime) DNA-binding domain"/>
    <property type="match status" value="1"/>
</dbReference>
<evidence type="ECO:0000313" key="5">
    <source>
        <dbReference type="EMBL" id="EKA93574.1"/>
    </source>
</evidence>
<reference evidence="5 6" key="1">
    <citation type="submission" date="2012-05" db="EMBL/GenBank/DDBJ databases">
        <title>The Genome Sequence of Fusobacterium periodontium Oral Taxon 201 Strain D10.</title>
        <authorList>
            <consortium name="The Broad Institute Genome Sequencing Platform"/>
            <consortium name="The Broad Institute Genome Sequencing Center for Infectious Disease"/>
            <person name="Earl A."/>
            <person name="Ward D."/>
            <person name="Feldgarden M."/>
            <person name="Gevers D."/>
            <person name="Strauss J."/>
            <person name="Sibley C."/>
            <person name="White A."/>
            <person name="Ambrose C.E."/>
            <person name="Allen-Vercoe E."/>
            <person name="Walker B."/>
            <person name="Young S.K."/>
            <person name="Zeng Q."/>
            <person name="Gargeya S."/>
            <person name="Fitzgerald M."/>
            <person name="Haas B."/>
            <person name="Abouelleil A."/>
            <person name="Alvarado L."/>
            <person name="Arachchi H.M."/>
            <person name="Berlin A.M."/>
            <person name="Chapman S.B."/>
            <person name="Goldberg J."/>
            <person name="Griggs A."/>
            <person name="Gujja S."/>
            <person name="Hansen M."/>
            <person name="Howarth C."/>
            <person name="Imamovic A."/>
            <person name="Larimer J."/>
            <person name="McCowan C."/>
            <person name="Montmayeur A."/>
            <person name="Murphy C."/>
            <person name="Neiman D."/>
            <person name="Pearson M."/>
            <person name="Priest M."/>
            <person name="Roberts A."/>
            <person name="Saif S."/>
            <person name="Shea T."/>
            <person name="Sisk P."/>
            <person name="Sykes S."/>
            <person name="Wortman J."/>
            <person name="Nusbaum C."/>
            <person name="Birren B."/>
        </authorList>
    </citation>
    <scope>NUCLEOTIDE SEQUENCE [LARGE SCALE GENOMIC DNA]</scope>
    <source>
        <strain evidence="5 6">D10</strain>
    </source>
</reference>
<dbReference type="PANTHER" id="PTHR30580">
    <property type="entry name" value="PRIMOSOMAL PROTEIN N"/>
    <property type="match status" value="1"/>
</dbReference>
<dbReference type="EMBL" id="ACIF01000215">
    <property type="protein sequence ID" value="EKA93574.1"/>
    <property type="molecule type" value="Genomic_DNA"/>
</dbReference>
<keyword evidence="3" id="KW-0238">DNA-binding</keyword>
<evidence type="ECO:0000256" key="1">
    <source>
        <dbReference type="ARBA" id="ARBA00022741"/>
    </source>
</evidence>
<evidence type="ECO:0000259" key="4">
    <source>
        <dbReference type="Pfam" id="PF17764"/>
    </source>
</evidence>
<dbReference type="GO" id="GO:0006310">
    <property type="term" value="P:DNA recombination"/>
    <property type="evidence" value="ECO:0007669"/>
    <property type="project" value="TreeGrafter"/>
</dbReference>
<dbReference type="GO" id="GO:0006302">
    <property type="term" value="P:double-strand break repair"/>
    <property type="evidence" value="ECO:0007669"/>
    <property type="project" value="TreeGrafter"/>
</dbReference>
<sequence>MQYFDIYIDSTKGIYTYSDKNDEFEIGDNVIVPFRNIKKTGFIIRKSLKENFDFKVLNISSKVKNSLKLSEEQIKLIEWINDYYLASYDSIIKAMIPKNVKIKYNNIYCINFEKNNLLIENSTNEIIKHIISLATISYSTAKTKFKKKIIDSLVEKEFLSLEDNNIQVKIEKFFELKEENKDVFEYLYKKTFIKKKN</sequence>
<evidence type="ECO:0000256" key="2">
    <source>
        <dbReference type="ARBA" id="ARBA00022840"/>
    </source>
</evidence>